<dbReference type="AlphaFoldDB" id="G0N1V8"/>
<evidence type="ECO:0000313" key="2">
    <source>
        <dbReference type="EMBL" id="EGT50377.1"/>
    </source>
</evidence>
<sequence>MILIYLLLVLIAHLGVQSNVVDVPVGTILMQEKRTSDDHLYAIKSCDKEHCGLEQFICKKNFLLPANKISSATATVVFKLNYKIEYMGERIFDVAEFPFTLDKNYYSFTFRYGKGSSIRLSASKTCRTMDGNYFDTNCHYHCERRNWDAKTNRERIEWETKAAPFQDSDFPQTQARIVSPLRVVLMDHALFKMVSSTKEPVTVSQVTTALNVTITPFAIWLLLAERGNACGMRTTRLKSHVNVKLDSPAVTVRRSRPNHNFAGKTATVRMEESAYKDQGRTTTVNALTDSLAISAKFLSSAHAINLEEFLVFFSHFSDAQYLLSQF</sequence>
<dbReference type="InParanoid" id="G0N1V8"/>
<feature type="signal peptide" evidence="1">
    <location>
        <begin position="1"/>
        <end position="18"/>
    </location>
</feature>
<evidence type="ECO:0000313" key="3">
    <source>
        <dbReference type="Proteomes" id="UP000008068"/>
    </source>
</evidence>
<keyword evidence="1" id="KW-0732">Signal</keyword>
<accession>G0N1V8</accession>
<evidence type="ECO:0000256" key="1">
    <source>
        <dbReference type="SAM" id="SignalP"/>
    </source>
</evidence>
<keyword evidence="3" id="KW-1185">Reference proteome</keyword>
<proteinExistence type="predicted"/>
<dbReference type="HOGENOM" id="CLU_853173_0_0_1"/>
<protein>
    <submittedName>
        <fullName evidence="2">Uncharacterized protein</fullName>
    </submittedName>
</protein>
<dbReference type="EMBL" id="GL379828">
    <property type="protein sequence ID" value="EGT50377.1"/>
    <property type="molecule type" value="Genomic_DNA"/>
</dbReference>
<gene>
    <name evidence="2" type="ORF">CAEBREN_21616</name>
</gene>
<name>G0N1V8_CAEBE</name>
<reference evidence="3" key="1">
    <citation type="submission" date="2011-07" db="EMBL/GenBank/DDBJ databases">
        <authorList>
            <consortium name="Caenorhabditis brenneri Sequencing and Analysis Consortium"/>
            <person name="Wilson R.K."/>
        </authorList>
    </citation>
    <scope>NUCLEOTIDE SEQUENCE [LARGE SCALE GENOMIC DNA]</scope>
    <source>
        <strain evidence="3">PB2801</strain>
    </source>
</reference>
<dbReference type="Proteomes" id="UP000008068">
    <property type="component" value="Unassembled WGS sequence"/>
</dbReference>
<feature type="chain" id="PRO_5003404035" evidence="1">
    <location>
        <begin position="19"/>
        <end position="326"/>
    </location>
</feature>
<organism evidence="3">
    <name type="scientific">Caenorhabditis brenneri</name>
    <name type="common">Nematode worm</name>
    <dbReference type="NCBI Taxonomy" id="135651"/>
    <lineage>
        <taxon>Eukaryota</taxon>
        <taxon>Metazoa</taxon>
        <taxon>Ecdysozoa</taxon>
        <taxon>Nematoda</taxon>
        <taxon>Chromadorea</taxon>
        <taxon>Rhabditida</taxon>
        <taxon>Rhabditina</taxon>
        <taxon>Rhabditomorpha</taxon>
        <taxon>Rhabditoidea</taxon>
        <taxon>Rhabditidae</taxon>
        <taxon>Peloderinae</taxon>
        <taxon>Caenorhabditis</taxon>
    </lineage>
</organism>